<evidence type="ECO:0000313" key="4">
    <source>
        <dbReference type="EMBL" id="MET4757006.1"/>
    </source>
</evidence>
<dbReference type="InterPro" id="IPR010332">
    <property type="entry name" value="ATPase_terminase-su_N"/>
</dbReference>
<dbReference type="Pfam" id="PF03237">
    <property type="entry name" value="Terminase_6N"/>
    <property type="match status" value="1"/>
</dbReference>
<evidence type="ECO:0000313" key="5">
    <source>
        <dbReference type="Proteomes" id="UP001549366"/>
    </source>
</evidence>
<feature type="domain" description="Terminase large subunit gp17-like C-terminal" evidence="3">
    <location>
        <begin position="433"/>
        <end position="590"/>
    </location>
</feature>
<organism evidence="4 5">
    <name type="scientific">Endozoicomonas lisbonensis</name>
    <dbReference type="NCBI Taxonomy" id="3120522"/>
    <lineage>
        <taxon>Bacteria</taxon>
        <taxon>Pseudomonadati</taxon>
        <taxon>Pseudomonadota</taxon>
        <taxon>Gammaproteobacteria</taxon>
        <taxon>Oceanospirillales</taxon>
        <taxon>Endozoicomonadaceae</taxon>
        <taxon>Endozoicomonas</taxon>
    </lineage>
</organism>
<evidence type="ECO:0000256" key="1">
    <source>
        <dbReference type="ARBA" id="ARBA00022612"/>
    </source>
</evidence>
<comment type="caution">
    <text evidence="4">The sequence shown here is derived from an EMBL/GenBank/DDBJ whole genome shotgun (WGS) entry which is preliminary data.</text>
</comment>
<accession>A0ABV2SIE6</accession>
<dbReference type="InterPro" id="IPR035421">
    <property type="entry name" value="Terminase_6C"/>
</dbReference>
<keyword evidence="5" id="KW-1185">Reference proteome</keyword>
<keyword evidence="1" id="KW-1188">Viral release from host cell</keyword>
<evidence type="ECO:0000259" key="3">
    <source>
        <dbReference type="Pfam" id="PF17289"/>
    </source>
</evidence>
<dbReference type="Gene3D" id="3.30.420.240">
    <property type="match status" value="1"/>
</dbReference>
<protein>
    <submittedName>
        <fullName evidence="4">Uncharacterized protein YjcR</fullName>
    </submittedName>
</protein>
<name>A0ABV2SIE6_9GAMM</name>
<dbReference type="RefSeq" id="WP_354016363.1">
    <property type="nucleotide sequence ID" value="NZ_JBEWTB010000002.1"/>
</dbReference>
<sequence>MSTLSNNKSQGGKKHHSDEIRYAARSLFLRKQTIPEIEEELNVPRRTLYSWMDRDDWKALLRNESVEEAIQRRLTVLAEKEDKTDRDLNEIDRLIASLSKLGRARQIEINNAKLKAAPVDSDIVQDNRKKIEGAPAVVRSKNRKNKIKNDVSFLTEKDFKQKFHKNYFAYQVELANAKKYRNRDLLKSRQIGASWYLSQESSEDATLTGDNQIFLSATRAQAEVFKTYIVNLYQEHFDIELKGNPMVLNTANGPASLYFLSNNSKSAQSYHGHVIIDEFFWIHKFNELYKVATGMAAHKKWRRTLLSTPSAVTHEAYDLWTGDRYQKRFKRKREEFPGFKEMQSGVLCPDNHWRKIITLDDAEAGGCDLFDKEELKIEYSPEEFRQLFMCEFMDDTMGVFRLADLQACGIDTDIWEDYDPKADRPLGNLPVYGGYDPSRHRDDASFVIIAAPLKPGGKFRLVQKLHWKDKSFTWQADQIRQLTKRFNFQHIGVDTTGPGLGVFDIIKNFFPLAQPIHYSVNSKTALVQKAKSVIEPGRLEYPAEWTDFVHAFLTIRQTSTSNGGMTYSAGRTNSTGHADVAWATMHALIHEPMDTSRQSCSSVAFG</sequence>
<dbReference type="Pfam" id="PF06056">
    <property type="entry name" value="Terminase_5"/>
    <property type="match status" value="1"/>
</dbReference>
<dbReference type="Proteomes" id="UP001549366">
    <property type="component" value="Unassembled WGS sequence"/>
</dbReference>
<dbReference type="EMBL" id="JBEWTB010000002">
    <property type="protein sequence ID" value="MET4757006.1"/>
    <property type="molecule type" value="Genomic_DNA"/>
</dbReference>
<dbReference type="Gene3D" id="3.40.50.300">
    <property type="entry name" value="P-loop containing nucleotide triphosphate hydrolases"/>
    <property type="match status" value="1"/>
</dbReference>
<proteinExistence type="predicted"/>
<evidence type="ECO:0000259" key="2">
    <source>
        <dbReference type="Pfam" id="PF06056"/>
    </source>
</evidence>
<reference evidence="4 5" key="1">
    <citation type="submission" date="2024-06" db="EMBL/GenBank/DDBJ databases">
        <title>Genomic Encyclopedia of Type Strains, Phase V (KMG-V): Genome sequencing to study the core and pangenomes of soil and plant-associated prokaryotes.</title>
        <authorList>
            <person name="Whitman W."/>
        </authorList>
    </citation>
    <scope>NUCLEOTIDE SEQUENCE [LARGE SCALE GENOMIC DNA]</scope>
    <source>
        <strain evidence="4 5">NE40</strain>
    </source>
</reference>
<feature type="domain" description="Terminase ATPase subunit N-terminal" evidence="2">
    <location>
        <begin position="19"/>
        <end position="76"/>
    </location>
</feature>
<gene>
    <name evidence="4" type="ORF">V5J35_002198</name>
</gene>
<dbReference type="InterPro" id="IPR027417">
    <property type="entry name" value="P-loop_NTPase"/>
</dbReference>
<dbReference type="Pfam" id="PF17289">
    <property type="entry name" value="Terminase_6C"/>
    <property type="match status" value="1"/>
</dbReference>